<organism evidence="3 4">
    <name type="scientific">Riccia sorocarpa</name>
    <dbReference type="NCBI Taxonomy" id="122646"/>
    <lineage>
        <taxon>Eukaryota</taxon>
        <taxon>Viridiplantae</taxon>
        <taxon>Streptophyta</taxon>
        <taxon>Embryophyta</taxon>
        <taxon>Marchantiophyta</taxon>
        <taxon>Marchantiopsida</taxon>
        <taxon>Marchantiidae</taxon>
        <taxon>Marchantiales</taxon>
        <taxon>Ricciaceae</taxon>
        <taxon>Riccia</taxon>
    </lineage>
</organism>
<accession>A0ABD3GNC1</accession>
<gene>
    <name evidence="3" type="ORF">R1sor_023673</name>
</gene>
<feature type="compositionally biased region" description="Polar residues" evidence="2">
    <location>
        <begin position="17"/>
        <end position="26"/>
    </location>
</feature>
<feature type="coiled-coil region" evidence="1">
    <location>
        <begin position="728"/>
        <end position="776"/>
    </location>
</feature>
<feature type="coiled-coil region" evidence="1">
    <location>
        <begin position="854"/>
        <end position="983"/>
    </location>
</feature>
<feature type="coiled-coil region" evidence="1">
    <location>
        <begin position="242"/>
        <end position="285"/>
    </location>
</feature>
<name>A0ABD3GNC1_9MARC</name>
<feature type="coiled-coil region" evidence="1">
    <location>
        <begin position="140"/>
        <end position="195"/>
    </location>
</feature>
<dbReference type="PANTHER" id="PTHR43941:SF1">
    <property type="entry name" value="STRUCTURAL MAINTENANCE OF CHROMOSOMES PROTEIN 2"/>
    <property type="match status" value="1"/>
</dbReference>
<feature type="coiled-coil region" evidence="1">
    <location>
        <begin position="1143"/>
        <end position="1170"/>
    </location>
</feature>
<feature type="coiled-coil region" evidence="1">
    <location>
        <begin position="580"/>
        <end position="695"/>
    </location>
</feature>
<dbReference type="Proteomes" id="UP001633002">
    <property type="component" value="Unassembled WGS sequence"/>
</dbReference>
<feature type="region of interest" description="Disordered" evidence="2">
    <location>
        <begin position="1"/>
        <end position="32"/>
    </location>
</feature>
<feature type="coiled-coil region" evidence="1">
    <location>
        <begin position="801"/>
        <end position="828"/>
    </location>
</feature>
<evidence type="ECO:0000256" key="1">
    <source>
        <dbReference type="SAM" id="Coils"/>
    </source>
</evidence>
<feature type="coiled-coil region" evidence="1">
    <location>
        <begin position="1212"/>
        <end position="1274"/>
    </location>
</feature>
<keyword evidence="4" id="KW-1185">Reference proteome</keyword>
<keyword evidence="1" id="KW-0175">Coiled coil</keyword>
<protein>
    <submittedName>
        <fullName evidence="3">Uncharacterized protein</fullName>
    </submittedName>
</protein>
<feature type="region of interest" description="Disordered" evidence="2">
    <location>
        <begin position="1293"/>
        <end position="1314"/>
    </location>
</feature>
<reference evidence="3 4" key="1">
    <citation type="submission" date="2024-09" db="EMBL/GenBank/DDBJ databases">
        <title>Chromosome-scale assembly of Riccia sorocarpa.</title>
        <authorList>
            <person name="Paukszto L."/>
        </authorList>
    </citation>
    <scope>NUCLEOTIDE SEQUENCE [LARGE SCALE GENOMIC DNA]</scope>
    <source>
        <strain evidence="3">LP-2024</strain>
        <tissue evidence="3">Aerial parts of the thallus</tissue>
    </source>
</reference>
<dbReference type="EMBL" id="JBJQOH010000007">
    <property type="protein sequence ID" value="KAL3680717.1"/>
    <property type="molecule type" value="Genomic_DNA"/>
</dbReference>
<evidence type="ECO:0000313" key="3">
    <source>
        <dbReference type="EMBL" id="KAL3680717.1"/>
    </source>
</evidence>
<evidence type="ECO:0000313" key="4">
    <source>
        <dbReference type="Proteomes" id="UP001633002"/>
    </source>
</evidence>
<evidence type="ECO:0000256" key="2">
    <source>
        <dbReference type="SAM" id="MobiDB-lite"/>
    </source>
</evidence>
<feature type="coiled-coil region" evidence="1">
    <location>
        <begin position="1016"/>
        <end position="1075"/>
    </location>
</feature>
<comment type="caution">
    <text evidence="3">The sequence shown here is derived from an EMBL/GenBank/DDBJ whole genome shotgun (WGS) entry which is preliminary data.</text>
</comment>
<feature type="coiled-coil region" evidence="1">
    <location>
        <begin position="354"/>
        <end position="528"/>
    </location>
</feature>
<feature type="compositionally biased region" description="Low complexity" evidence="2">
    <location>
        <begin position="1302"/>
        <end position="1312"/>
    </location>
</feature>
<dbReference type="PANTHER" id="PTHR43941">
    <property type="entry name" value="STRUCTURAL MAINTENANCE OF CHROMOSOMES PROTEIN 2"/>
    <property type="match status" value="1"/>
</dbReference>
<sequence>MEDDDGTGFSFDETMEDTTISSVNDDSSLRRHTGDSFVVEKRRRSSGNWIAGNEAIVETAEESVELNPQIDVFIKQIQQLQKEKRDDQHAYEQITAAFRDLKSEVEVILAAPNALESSFGDSLQTIASSVKAFQGCVADAKNVKEVVSSLIQQVASAEDEKQRCIMREAVLEEELKKLSGTLETLQNERNSVSEVANGDSGKLLPNWNTTIETIMKKLLASLETPGPECVELRDGIVSDDSLRILESALDHLIQEKRSLHDAVGRTRLELEAGKLENERLLEREQLFLAEADHLKGSLQSALEERGSFTKVSTDAGELLAGEENELERITSKLLSSVGSLSQTGIDSLASHNKIHLLETGLDHLIEERRRLQEAIDSAGMKLDAGNAENDRLLQRETSLLAEADELKGSLQTLREEMESSKQIAVRADVEKELHSQREASLLNEIQELKAYSNMLEGEIKMLQNASAQSENENRRFLDREASLVAELDQLKAALQTLQDEILTFKSTSAEAKQEKEKLTERESSLVAEVGQLRESLHLMEQEKSLHDGALETIFSRLESIPSSSEDASTSRNYTRLVTQVDLLLQEKIALKDSLDLLQNDMRHASGETERLLRKETDLLAEVVALKGKMETLEEDSKAMLLKNQQREVELTKRISDLQEEKDKLVRSVEDSDSQIQEFRAAADEAYRELEAWQQRHQADSTQFRSEIMALKKELSSAKAAPAGLLKERDSLSRDLEKLKAKAKDTEAKLKSALQDKSKLETEKVNMERELKQLRQSTSMQRDISRRDSIADQRRQSMALGLNKTKNQLSSVENALQTKTEEVERLTYELHVAKESYSKLEFQMAEAESYSNEQVAEFEKQISELRDEKATMSLEAEKLRSELEAAEELCAKKVQELQSLQEELQNLRDQLFDSENNIRTAQLSAAELAREKEEIVQELIDSHMKFQNEKADLTVQVKENREKYNTLNLEIVTLVEELERVKKLQEETLSSKRVVEDRLQEALETVSGKSLVHHKQVQQLEADVNLYKDRCRELERDVEIAVKREQEFRITGCSQLDKLRDELQSCKIKLAAAEEAERSLSVENEDMLTSNTKLQVALDATTNRLEVFEGRCEEKNWELTEFKTNLQRGGFMTMRGDAWDLVSLQQFQKHIKNQEEEARRLETELAAKKLETIELEVDFETMRSQCEKYQDEIKYLRTKVLTPAEEAESRKKATDLAEQNRKLQRHARKAEEKAKEFEDMLKSKEASLTDLQSLLKVLQEKNSHLEKEVQSAQQLSNLARRAGAIAKASTPIFRSASKHEKPQAQSASHSSASLRPTVELLENYVTPRRLEAAKETNSVLSHGSPVLRRTPLGENAAFTSLYKSEGKGARSFLTSTKLPQSGRTGLRGLIRPDTQSSFRSINKENY</sequence>
<proteinExistence type="predicted"/>
<feature type="region of interest" description="Disordered" evidence="2">
    <location>
        <begin position="1374"/>
        <end position="1405"/>
    </location>
</feature>